<accession>A0A4R1RQ93</accession>
<gene>
    <name evidence="1" type="ORF">EDC14_1013100</name>
</gene>
<proteinExistence type="predicted"/>
<dbReference type="EMBL" id="SLUN01000013">
    <property type="protein sequence ID" value="TCL68558.1"/>
    <property type="molecule type" value="Genomic_DNA"/>
</dbReference>
<evidence type="ECO:0000313" key="2">
    <source>
        <dbReference type="Proteomes" id="UP000295008"/>
    </source>
</evidence>
<keyword evidence="2" id="KW-1185">Reference proteome</keyword>
<dbReference type="Proteomes" id="UP000295008">
    <property type="component" value="Unassembled WGS sequence"/>
</dbReference>
<reference evidence="1 2" key="1">
    <citation type="submission" date="2019-03" db="EMBL/GenBank/DDBJ databases">
        <title>Genomic Encyclopedia of Type Strains, Phase IV (KMG-IV): sequencing the most valuable type-strain genomes for metagenomic binning, comparative biology and taxonomic classification.</title>
        <authorList>
            <person name="Goeker M."/>
        </authorList>
    </citation>
    <scope>NUCLEOTIDE SEQUENCE [LARGE SCALE GENOMIC DNA]</scope>
    <source>
        <strain evidence="1 2">LX-B</strain>
    </source>
</reference>
<evidence type="ECO:0000313" key="1">
    <source>
        <dbReference type="EMBL" id="TCL68558.1"/>
    </source>
</evidence>
<dbReference type="AlphaFoldDB" id="A0A4R1RQ93"/>
<organism evidence="1 2">
    <name type="scientific">Hydrogenispora ethanolica</name>
    <dbReference type="NCBI Taxonomy" id="1082276"/>
    <lineage>
        <taxon>Bacteria</taxon>
        <taxon>Bacillati</taxon>
        <taxon>Bacillota</taxon>
        <taxon>Hydrogenispora</taxon>
    </lineage>
</organism>
<name>A0A4R1RQ93_HYDET</name>
<protein>
    <recommendedName>
        <fullName evidence="3">PIN domain-containing protein</fullName>
    </recommendedName>
</protein>
<comment type="caution">
    <text evidence="1">The sequence shown here is derived from an EMBL/GenBank/DDBJ whole genome shotgun (WGS) entry which is preliminary data.</text>
</comment>
<sequence length="79" mass="8685">MSPRPTALLDTTVFCGALVKPDGWNMRLLKLGATPLYQPVISQAVIAEFIHKACSDGIGKRAARRIYMPEEIALFLKAL</sequence>
<evidence type="ECO:0008006" key="3">
    <source>
        <dbReference type="Google" id="ProtNLM"/>
    </source>
</evidence>